<evidence type="ECO:0008006" key="3">
    <source>
        <dbReference type="Google" id="ProtNLM"/>
    </source>
</evidence>
<gene>
    <name evidence="1" type="ORF">SAMN05421751_101534</name>
</gene>
<evidence type="ECO:0000313" key="2">
    <source>
        <dbReference type="Proteomes" id="UP000236742"/>
    </source>
</evidence>
<keyword evidence="2" id="KW-1185">Reference proteome</keyword>
<name>A0A1H5SHZ7_9RHOB</name>
<reference evidence="1 2" key="1">
    <citation type="submission" date="2016-10" db="EMBL/GenBank/DDBJ databases">
        <authorList>
            <person name="de Groot N.N."/>
        </authorList>
    </citation>
    <scope>NUCLEOTIDE SEQUENCE [LARGE SCALE GENOMIC DNA]</scope>
    <source>
        <strain evidence="1 2">DSM 23413</strain>
    </source>
</reference>
<accession>A0A1H5SHZ7</accession>
<evidence type="ECO:0000313" key="1">
    <source>
        <dbReference type="EMBL" id="SEF50044.1"/>
    </source>
</evidence>
<dbReference type="EMBL" id="FNVD01000001">
    <property type="protein sequence ID" value="SEF50044.1"/>
    <property type="molecule type" value="Genomic_DNA"/>
</dbReference>
<dbReference type="Gene3D" id="3.40.50.1000">
    <property type="entry name" value="HAD superfamily/HAD-like"/>
    <property type="match status" value="1"/>
</dbReference>
<dbReference type="AlphaFoldDB" id="A0A1H5SHZ7"/>
<dbReference type="InterPro" id="IPR023214">
    <property type="entry name" value="HAD_sf"/>
</dbReference>
<dbReference type="Proteomes" id="UP000236742">
    <property type="component" value="Unassembled WGS sequence"/>
</dbReference>
<sequence length="106" mass="12034">MKEGELFFYDDKEGKPLAIDRHIGMRPIIAVGNSDGDFQMLEYTTAGDGPRLGVYIHHTDADHEWAYDREGHIGVLNRGLDEAEQRGWLVVDMARDWKRVFTGAAD</sequence>
<proteinExistence type="predicted"/>
<protein>
    <recommendedName>
        <fullName evidence="3">Haloacid dehalogenase-like hydrolase</fullName>
    </recommendedName>
</protein>
<organism evidence="1 2">
    <name type="scientific">Jhaorihella thermophila</name>
    <dbReference type="NCBI Taxonomy" id="488547"/>
    <lineage>
        <taxon>Bacteria</taxon>
        <taxon>Pseudomonadati</taxon>
        <taxon>Pseudomonadota</taxon>
        <taxon>Alphaproteobacteria</taxon>
        <taxon>Rhodobacterales</taxon>
        <taxon>Paracoccaceae</taxon>
        <taxon>Jhaorihella</taxon>
    </lineage>
</organism>